<evidence type="ECO:0000259" key="1">
    <source>
        <dbReference type="Pfam" id="PF12697"/>
    </source>
</evidence>
<comment type="caution">
    <text evidence="2">The sequence shown here is derived from an EMBL/GenBank/DDBJ whole genome shotgun (WGS) entry which is preliminary data.</text>
</comment>
<dbReference type="SUPFAM" id="SSF53474">
    <property type="entry name" value="alpha/beta-Hydrolases"/>
    <property type="match status" value="1"/>
</dbReference>
<evidence type="ECO:0000313" key="2">
    <source>
        <dbReference type="EMBL" id="PAT35084.1"/>
    </source>
</evidence>
<dbReference type="Gene3D" id="3.40.50.1820">
    <property type="entry name" value="alpha/beta hydrolase"/>
    <property type="match status" value="1"/>
</dbReference>
<sequence length="315" mass="33609">MTSSARVPLPTPAQLSDLEATFGLFNIRLVDGNCISIRDTVAGPVQRPVLVALHGIGSGAASWLEVARIFNLKHRLLAWDAPGYGDSTPLKQQAPVASDYAVPLLRLLQSLAVDDFVLVGHSLGALVAAALTAWQVPGFVPRVLVLVSPALGYGGVGRQTRGQQVRAQRLAGIEDPGIATTAALRHDKLLSSEASEVVRAWVHWNMARLKPLGYRQAIELLCGDDLLAYCRAIQAERERAGSLLHGLSVHVWCGSEDNITPPADCQQVADVFGVSLELIGDSAHACYVEQPVAVAQRLEQVLQTLQGPLSSSKGT</sequence>
<gene>
    <name evidence="2" type="ORF">CK620_03960</name>
</gene>
<protein>
    <submittedName>
        <fullName evidence="2">Alpha/beta hydrolase</fullName>
    </submittedName>
</protein>
<reference evidence="2 3" key="1">
    <citation type="submission" date="2017-08" db="EMBL/GenBank/DDBJ databases">
        <title>WGS of Clinical strains of the CDC Group NO-1 linked to zoonotic infections in humans.</title>
        <authorList>
            <person name="Bernier A.-M."/>
            <person name="Bernard K."/>
        </authorList>
    </citation>
    <scope>NUCLEOTIDE SEQUENCE [LARGE SCALE GENOMIC DNA]</scope>
    <source>
        <strain evidence="2 3">NML03-0146</strain>
    </source>
</reference>
<name>A0A2A2ABH8_9BURK</name>
<evidence type="ECO:0000313" key="3">
    <source>
        <dbReference type="Proteomes" id="UP000217999"/>
    </source>
</evidence>
<accession>A0A2A2ABH8</accession>
<dbReference type="PANTHER" id="PTHR43689">
    <property type="entry name" value="HYDROLASE"/>
    <property type="match status" value="1"/>
</dbReference>
<feature type="domain" description="AB hydrolase-1" evidence="1">
    <location>
        <begin position="50"/>
        <end position="296"/>
    </location>
</feature>
<keyword evidence="2" id="KW-0378">Hydrolase</keyword>
<dbReference type="EMBL" id="NSJF01000002">
    <property type="protein sequence ID" value="PAT35084.1"/>
    <property type="molecule type" value="Genomic_DNA"/>
</dbReference>
<dbReference type="GO" id="GO:0016787">
    <property type="term" value="F:hydrolase activity"/>
    <property type="evidence" value="ECO:0007669"/>
    <property type="project" value="UniProtKB-KW"/>
</dbReference>
<organism evidence="2 3">
    <name type="scientific">Vandammella animalimorsus</name>
    <dbReference type="NCBI Taxonomy" id="2029117"/>
    <lineage>
        <taxon>Bacteria</taxon>
        <taxon>Pseudomonadati</taxon>
        <taxon>Pseudomonadota</taxon>
        <taxon>Betaproteobacteria</taxon>
        <taxon>Burkholderiales</taxon>
        <taxon>Comamonadaceae</taxon>
        <taxon>Vandammella</taxon>
    </lineage>
</organism>
<dbReference type="AlphaFoldDB" id="A0A2A2ABH8"/>
<dbReference type="RefSeq" id="WP_095549217.1">
    <property type="nucleotide sequence ID" value="NZ_NSJF01000002.1"/>
</dbReference>
<dbReference type="PRINTS" id="PR00111">
    <property type="entry name" value="ABHYDROLASE"/>
</dbReference>
<dbReference type="Pfam" id="PF12697">
    <property type="entry name" value="Abhydrolase_6"/>
    <property type="match status" value="1"/>
</dbReference>
<dbReference type="PANTHER" id="PTHR43689:SF8">
    <property type="entry name" value="ALPHA_BETA-HYDROLASES SUPERFAMILY PROTEIN"/>
    <property type="match status" value="1"/>
</dbReference>
<dbReference type="InterPro" id="IPR029058">
    <property type="entry name" value="AB_hydrolase_fold"/>
</dbReference>
<proteinExistence type="predicted"/>
<dbReference type="Proteomes" id="UP000217999">
    <property type="component" value="Unassembled WGS sequence"/>
</dbReference>
<dbReference type="InterPro" id="IPR000073">
    <property type="entry name" value="AB_hydrolase_1"/>
</dbReference>